<accession>X1FS30</accession>
<proteinExistence type="predicted"/>
<sequence>MFDYNNDIKHDISVAAYFLTEKEITFDNLCWMLAERQLYLQNNFQKVDQNSIKQRATKIYQNSPPYDVICWLISEIDFLLKRYYFKNNQKPHFILD</sequence>
<gene>
    <name evidence="1" type="ORF">S03H2_02086</name>
</gene>
<protein>
    <submittedName>
        <fullName evidence="1">Uncharacterized protein</fullName>
    </submittedName>
</protein>
<name>X1FS30_9ZZZZ</name>
<dbReference type="AlphaFoldDB" id="X1FS30"/>
<reference evidence="1" key="1">
    <citation type="journal article" date="2014" name="Front. Microbiol.">
        <title>High frequency of phylogenetically diverse reductive dehalogenase-homologous genes in deep subseafloor sedimentary metagenomes.</title>
        <authorList>
            <person name="Kawai M."/>
            <person name="Futagami T."/>
            <person name="Toyoda A."/>
            <person name="Takaki Y."/>
            <person name="Nishi S."/>
            <person name="Hori S."/>
            <person name="Arai W."/>
            <person name="Tsubouchi T."/>
            <person name="Morono Y."/>
            <person name="Uchiyama I."/>
            <person name="Ito T."/>
            <person name="Fujiyama A."/>
            <person name="Inagaki F."/>
            <person name="Takami H."/>
        </authorList>
    </citation>
    <scope>NUCLEOTIDE SEQUENCE</scope>
    <source>
        <strain evidence="1">Expedition CK06-06</strain>
    </source>
</reference>
<comment type="caution">
    <text evidence="1">The sequence shown here is derived from an EMBL/GenBank/DDBJ whole genome shotgun (WGS) entry which is preliminary data.</text>
</comment>
<dbReference type="EMBL" id="BARU01000667">
    <property type="protein sequence ID" value="GAH23553.1"/>
    <property type="molecule type" value="Genomic_DNA"/>
</dbReference>
<evidence type="ECO:0000313" key="1">
    <source>
        <dbReference type="EMBL" id="GAH23553.1"/>
    </source>
</evidence>
<organism evidence="1">
    <name type="scientific">marine sediment metagenome</name>
    <dbReference type="NCBI Taxonomy" id="412755"/>
    <lineage>
        <taxon>unclassified sequences</taxon>
        <taxon>metagenomes</taxon>
        <taxon>ecological metagenomes</taxon>
    </lineage>
</organism>